<sequence>MTTWTPKPGLTFGCSRIGDQAPVLAAVTGLAQRHPDLPSAYLTLSYITPGTVSVQLASPQELTAWRDALAPDAPIRGNDGDRLWADFTITDVAWELYCVHHPSGGEAPC</sequence>
<dbReference type="RefSeq" id="WP_271317990.1">
    <property type="nucleotide sequence ID" value="NZ_JABXJJ020000026.1"/>
</dbReference>
<evidence type="ECO:0000313" key="1">
    <source>
        <dbReference type="EMBL" id="MDI5971861.1"/>
    </source>
</evidence>
<proteinExistence type="predicted"/>
<gene>
    <name evidence="1" type="ORF">POF50_021420</name>
</gene>
<comment type="caution">
    <text evidence="1">The sequence shown here is derived from an EMBL/GenBank/DDBJ whole genome shotgun (WGS) entry which is preliminary data.</text>
</comment>
<accession>A0AA90JZ89</accession>
<reference evidence="1" key="1">
    <citation type="submission" date="2023-05" db="EMBL/GenBank/DDBJ databases">
        <title>Streptantibioticus silvisoli sp. nov., acidotolerant actinomycetes 1 from pine litter.</title>
        <authorList>
            <person name="Swiecimska M."/>
            <person name="Golinska P."/>
            <person name="Sangal V."/>
            <person name="Wachnowicz B."/>
            <person name="Goodfellow M."/>
        </authorList>
    </citation>
    <scope>NUCLEOTIDE SEQUENCE</scope>
    <source>
        <strain evidence="1">SL13</strain>
    </source>
</reference>
<dbReference type="AlphaFoldDB" id="A0AA90JZ89"/>
<dbReference type="EMBL" id="JABXJJ020000026">
    <property type="protein sequence ID" value="MDI5971861.1"/>
    <property type="molecule type" value="Genomic_DNA"/>
</dbReference>
<protein>
    <submittedName>
        <fullName evidence="1">Uncharacterized protein</fullName>
    </submittedName>
</protein>
<name>A0AA90JZ89_9ACTN</name>
<organism evidence="1">
    <name type="scientific">Streptantibioticus silvisoli</name>
    <dbReference type="NCBI Taxonomy" id="2705255"/>
    <lineage>
        <taxon>Bacteria</taxon>
        <taxon>Bacillati</taxon>
        <taxon>Actinomycetota</taxon>
        <taxon>Actinomycetes</taxon>
        <taxon>Kitasatosporales</taxon>
        <taxon>Streptomycetaceae</taxon>
        <taxon>Streptantibioticus</taxon>
    </lineage>
</organism>